<dbReference type="Pfam" id="PF00501">
    <property type="entry name" value="AMP-binding"/>
    <property type="match status" value="1"/>
</dbReference>
<evidence type="ECO:0000313" key="4">
    <source>
        <dbReference type="EMBL" id="GGD59854.1"/>
    </source>
</evidence>
<name>A0A917DPZ4_9SPHN</name>
<reference evidence="4" key="1">
    <citation type="journal article" date="2014" name="Int. J. Syst. Evol. Microbiol.">
        <title>Complete genome sequence of Corynebacterium casei LMG S-19264T (=DSM 44701T), isolated from a smear-ripened cheese.</title>
        <authorList>
            <consortium name="US DOE Joint Genome Institute (JGI-PGF)"/>
            <person name="Walter F."/>
            <person name="Albersmeier A."/>
            <person name="Kalinowski J."/>
            <person name="Ruckert C."/>
        </authorList>
    </citation>
    <scope>NUCLEOTIDE SEQUENCE</scope>
    <source>
        <strain evidence="4">CGMCC 1.15360</strain>
    </source>
</reference>
<dbReference type="InterPro" id="IPR020845">
    <property type="entry name" value="AMP-binding_CS"/>
</dbReference>
<gene>
    <name evidence="4" type="ORF">GCM10010990_06570</name>
</gene>
<feature type="domain" description="AMP-dependent synthetase/ligase" evidence="2">
    <location>
        <begin position="53"/>
        <end position="431"/>
    </location>
</feature>
<dbReference type="EMBL" id="BMIP01000001">
    <property type="protein sequence ID" value="GGD59854.1"/>
    <property type="molecule type" value="Genomic_DNA"/>
</dbReference>
<dbReference type="SUPFAM" id="SSF56801">
    <property type="entry name" value="Acetyl-CoA synthetase-like"/>
    <property type="match status" value="1"/>
</dbReference>
<dbReference type="PANTHER" id="PTHR43767">
    <property type="entry name" value="LONG-CHAIN-FATTY-ACID--COA LIGASE"/>
    <property type="match status" value="1"/>
</dbReference>
<reference evidence="4" key="2">
    <citation type="submission" date="2020-09" db="EMBL/GenBank/DDBJ databases">
        <authorList>
            <person name="Sun Q."/>
            <person name="Zhou Y."/>
        </authorList>
    </citation>
    <scope>NUCLEOTIDE SEQUENCE</scope>
    <source>
        <strain evidence="4">CGMCC 1.15360</strain>
    </source>
</reference>
<comment type="caution">
    <text evidence="4">The sequence shown here is derived from an EMBL/GenBank/DDBJ whole genome shotgun (WGS) entry which is preliminary data.</text>
</comment>
<keyword evidence="4" id="KW-0436">Ligase</keyword>
<evidence type="ECO:0000313" key="5">
    <source>
        <dbReference type="Proteomes" id="UP000612349"/>
    </source>
</evidence>
<dbReference type="AlphaFoldDB" id="A0A917DPZ4"/>
<dbReference type="PROSITE" id="PS00455">
    <property type="entry name" value="AMP_BINDING"/>
    <property type="match status" value="1"/>
</dbReference>
<proteinExistence type="predicted"/>
<dbReference type="InterPro" id="IPR042099">
    <property type="entry name" value="ANL_N_sf"/>
</dbReference>
<dbReference type="InterPro" id="IPR045851">
    <property type="entry name" value="AMP-bd_C_sf"/>
</dbReference>
<keyword evidence="5" id="KW-1185">Reference proteome</keyword>
<sequence>MRESEIPAQWPFAGDARLDGEGHYSHAIPWESEFEPLSVPQLYTRGAELAGSKNVVDFLGKRLSYPDAMGEARQIAAALQRAGVGKGDRIGLFLPNVPLYLTAYYGIMIAGATAVNFSPLYTVDELAAQVADSGVETLFTINSSLLLPTACKVLDCSGLERLVVGDLPSMMPWWMGAAMKLFKRSDLAPLPRDPRIVAYDRFVSGAGEPQPVAIDPHQDVALLIYTGGTTGRPKGAMLTHQNITANARQTLCIDAHRGERDIMIGVLPLFHVFANVVVLNRTVLDGGTIVMLPRFDAKQCLKALGRVRATSMPGVPTMYQALLDHPQVEKTDFTSLRVCISGGAPLPLPLKRKFEAKTGAHVIEGYGLTEAGIVSTNPFGDFALEKPGTIGQPLPGTQVRLLNKEDPTRLADPGTPGELAVKGPQVMKGYWNRPEGNAIFQDGWLRTGDVATLDEDGFLTIVDRIKDMISVGGFKVFPSQIEEVLVARPGIREALVLGIPDDYMGERPKAFVTLEDECDDGEDALLQWINARVGKHERLAALEIREELPKTMIGKPDRKALRAEIAEASDTAKARQDDPPGSHEIAG</sequence>
<feature type="region of interest" description="Disordered" evidence="1">
    <location>
        <begin position="566"/>
        <end position="587"/>
    </location>
</feature>
<feature type="domain" description="AMP-binding enzyme C-terminal" evidence="3">
    <location>
        <begin position="480"/>
        <end position="555"/>
    </location>
</feature>
<evidence type="ECO:0000259" key="3">
    <source>
        <dbReference type="Pfam" id="PF13193"/>
    </source>
</evidence>
<dbReference type="InterPro" id="IPR025110">
    <property type="entry name" value="AMP-bd_C"/>
</dbReference>
<dbReference type="Proteomes" id="UP000612349">
    <property type="component" value="Unassembled WGS sequence"/>
</dbReference>
<dbReference type="PANTHER" id="PTHR43767:SF1">
    <property type="entry name" value="NONRIBOSOMAL PEPTIDE SYNTHASE PES1 (EUROFUNG)-RELATED"/>
    <property type="match status" value="1"/>
</dbReference>
<dbReference type="CDD" id="cd05936">
    <property type="entry name" value="FC-FACS_FadD_like"/>
    <property type="match status" value="1"/>
</dbReference>
<dbReference type="InterPro" id="IPR050237">
    <property type="entry name" value="ATP-dep_AMP-bd_enzyme"/>
</dbReference>
<accession>A0A917DPZ4</accession>
<dbReference type="Gene3D" id="3.30.300.30">
    <property type="match status" value="1"/>
</dbReference>
<dbReference type="OrthoDB" id="9803968at2"/>
<dbReference type="Gene3D" id="3.40.50.12780">
    <property type="entry name" value="N-terminal domain of ligase-like"/>
    <property type="match status" value="1"/>
</dbReference>
<evidence type="ECO:0000259" key="2">
    <source>
        <dbReference type="Pfam" id="PF00501"/>
    </source>
</evidence>
<evidence type="ECO:0000256" key="1">
    <source>
        <dbReference type="SAM" id="MobiDB-lite"/>
    </source>
</evidence>
<protein>
    <submittedName>
        <fullName evidence="4">Dicarboxylate--CoA ligase PimA</fullName>
    </submittedName>
</protein>
<organism evidence="4 5">
    <name type="scientific">Croceicoccus mobilis</name>
    <dbReference type="NCBI Taxonomy" id="1703339"/>
    <lineage>
        <taxon>Bacteria</taxon>
        <taxon>Pseudomonadati</taxon>
        <taxon>Pseudomonadota</taxon>
        <taxon>Alphaproteobacteria</taxon>
        <taxon>Sphingomonadales</taxon>
        <taxon>Erythrobacteraceae</taxon>
        <taxon>Croceicoccus</taxon>
    </lineage>
</organism>
<dbReference type="InterPro" id="IPR000873">
    <property type="entry name" value="AMP-dep_synth/lig_dom"/>
</dbReference>
<dbReference type="GO" id="GO:0016878">
    <property type="term" value="F:acid-thiol ligase activity"/>
    <property type="evidence" value="ECO:0007669"/>
    <property type="project" value="UniProtKB-ARBA"/>
</dbReference>
<dbReference type="RefSeq" id="WP_082922350.1">
    <property type="nucleotide sequence ID" value="NZ_BMIP01000001.1"/>
</dbReference>
<dbReference type="Pfam" id="PF13193">
    <property type="entry name" value="AMP-binding_C"/>
    <property type="match status" value="1"/>
</dbReference>